<dbReference type="Proteomes" id="UP000034786">
    <property type="component" value="Unassembled WGS sequence"/>
</dbReference>
<comment type="caution">
    <text evidence="1">The sequence shown here is derived from an EMBL/GenBank/DDBJ whole genome shotgun (WGS) entry which is preliminary data.</text>
</comment>
<dbReference type="PATRIC" id="fig|284040.3.peg.5756"/>
<evidence type="ECO:0000313" key="1">
    <source>
        <dbReference type="EMBL" id="KJK34748.1"/>
    </source>
</evidence>
<proteinExistence type="predicted"/>
<name>A0A0M2GD97_9ACTN</name>
<dbReference type="AlphaFoldDB" id="A0A0M2GD97"/>
<organism evidence="1 2">
    <name type="scientific">Streptomyces variegatus</name>
    <dbReference type="NCBI Taxonomy" id="284040"/>
    <lineage>
        <taxon>Bacteria</taxon>
        <taxon>Bacillati</taxon>
        <taxon>Actinomycetota</taxon>
        <taxon>Actinomycetes</taxon>
        <taxon>Kitasatosporales</taxon>
        <taxon>Streptomycetaceae</taxon>
        <taxon>Streptomyces</taxon>
    </lineage>
</organism>
<dbReference type="STRING" id="284040.UK15_34530"/>
<dbReference type="EMBL" id="JYJH01000039">
    <property type="protein sequence ID" value="KJK34748.1"/>
    <property type="molecule type" value="Genomic_DNA"/>
</dbReference>
<protein>
    <submittedName>
        <fullName evidence="1">Uncharacterized protein</fullName>
    </submittedName>
</protein>
<gene>
    <name evidence="1" type="ORF">UK15_34530</name>
</gene>
<reference evidence="2" key="1">
    <citation type="submission" date="2015-02" db="EMBL/GenBank/DDBJ databases">
        <authorList>
            <person name="Ju K.-S."/>
            <person name="Doroghazi J.R."/>
            <person name="Metcalf W."/>
        </authorList>
    </citation>
    <scope>NUCLEOTIDE SEQUENCE [LARGE SCALE GENOMIC DNA]</scope>
    <source>
        <strain evidence="2">NRRL B-16380</strain>
    </source>
</reference>
<sequence length="71" mass="8206">MYWPVPVLRDVRDYMEWDRAEMLDCGRSRGFYIPTRRSLLVEDPAATLVRGGVAGGCRWPAWMRRSGAGCW</sequence>
<keyword evidence="2" id="KW-1185">Reference proteome</keyword>
<accession>A0A0M2GD97</accession>
<evidence type="ECO:0000313" key="2">
    <source>
        <dbReference type="Proteomes" id="UP000034786"/>
    </source>
</evidence>